<dbReference type="PROSITE" id="PS50280">
    <property type="entry name" value="SET"/>
    <property type="match status" value="1"/>
</dbReference>
<evidence type="ECO:0000313" key="10">
    <source>
        <dbReference type="EMBL" id="CAH2323797.1"/>
    </source>
</evidence>
<dbReference type="InterPro" id="IPR002492">
    <property type="entry name" value="Transposase_Tc1-like"/>
</dbReference>
<keyword evidence="6" id="KW-0539">Nucleus</keyword>
<dbReference type="InterPro" id="IPR001214">
    <property type="entry name" value="SET_dom"/>
</dbReference>
<dbReference type="InterPro" id="IPR044430">
    <property type="entry name" value="SETD6_SET"/>
</dbReference>
<dbReference type="Pfam" id="PF09273">
    <property type="entry name" value="Rubis-subs-bind"/>
    <property type="match status" value="1"/>
</dbReference>
<evidence type="ECO:0000256" key="7">
    <source>
        <dbReference type="ARBA" id="ARBA00030096"/>
    </source>
</evidence>
<dbReference type="FunFam" id="3.90.1410.10:FF:000007">
    <property type="entry name" value="Ribosomal lysine N-methyltransferase 4"/>
    <property type="match status" value="1"/>
</dbReference>
<dbReference type="InterPro" id="IPR036388">
    <property type="entry name" value="WH-like_DNA-bd_sf"/>
</dbReference>
<dbReference type="GO" id="GO:0016279">
    <property type="term" value="F:protein-lysine N-methyltransferase activity"/>
    <property type="evidence" value="ECO:0007669"/>
    <property type="project" value="InterPro"/>
</dbReference>
<dbReference type="InterPro" id="IPR036464">
    <property type="entry name" value="Rubisco_LSMT_subst-bd_sf"/>
</dbReference>
<keyword evidence="4" id="KW-0808">Transferase</keyword>
<evidence type="ECO:0000256" key="5">
    <source>
        <dbReference type="ARBA" id="ARBA00022691"/>
    </source>
</evidence>
<dbReference type="InterPro" id="IPR009057">
    <property type="entry name" value="Homeodomain-like_sf"/>
</dbReference>
<dbReference type="PANTHER" id="PTHR13271:SF34">
    <property type="entry name" value="N-LYSINE METHYLTRANSFERASE SETD6"/>
    <property type="match status" value="1"/>
</dbReference>
<feature type="domain" description="SET" evidence="9">
    <location>
        <begin position="159"/>
        <end position="385"/>
    </location>
</feature>
<dbReference type="FunFam" id="3.90.1420.10:FF:000002">
    <property type="entry name" value="N-lysine methyltransferase SETD6"/>
    <property type="match status" value="1"/>
</dbReference>
<evidence type="ECO:0000256" key="4">
    <source>
        <dbReference type="ARBA" id="ARBA00022679"/>
    </source>
</evidence>
<name>A0AAD1TCA6_PELCU</name>
<dbReference type="Gene3D" id="3.90.1420.10">
    <property type="entry name" value="Rubisco LSMT, substrate-binding domain"/>
    <property type="match status" value="1"/>
</dbReference>
<dbReference type="GO" id="GO:0015074">
    <property type="term" value="P:DNA integration"/>
    <property type="evidence" value="ECO:0007669"/>
    <property type="project" value="InterPro"/>
</dbReference>
<evidence type="ECO:0000259" key="9">
    <source>
        <dbReference type="PROSITE" id="PS50280"/>
    </source>
</evidence>
<dbReference type="Pfam" id="PF00856">
    <property type="entry name" value="SET"/>
    <property type="match status" value="1"/>
</dbReference>
<dbReference type="GO" id="GO:0003677">
    <property type="term" value="F:DNA binding"/>
    <property type="evidence" value="ECO:0007669"/>
    <property type="project" value="InterPro"/>
</dbReference>
<keyword evidence="3 10" id="KW-0489">Methyltransferase</keyword>
<accession>A0AAD1TCA6</accession>
<evidence type="ECO:0000256" key="3">
    <source>
        <dbReference type="ARBA" id="ARBA00022603"/>
    </source>
</evidence>
<dbReference type="SUPFAM" id="SSF82199">
    <property type="entry name" value="SET domain"/>
    <property type="match status" value="1"/>
</dbReference>
<dbReference type="InterPro" id="IPR050600">
    <property type="entry name" value="SETD3_SETD6_MTase"/>
</dbReference>
<keyword evidence="11" id="KW-1185">Reference proteome</keyword>
<evidence type="ECO:0000256" key="1">
    <source>
        <dbReference type="ARBA" id="ARBA00004123"/>
    </source>
</evidence>
<dbReference type="EMBL" id="OW240923">
    <property type="protein sequence ID" value="CAH2323797.1"/>
    <property type="molecule type" value="Genomic_DNA"/>
</dbReference>
<protein>
    <recommendedName>
        <fullName evidence="2">N-lysine methyltransferase SETD6</fullName>
    </recommendedName>
    <alternativeName>
        <fullName evidence="8">N-lysine methyltransferase setd6</fullName>
    </alternativeName>
    <alternativeName>
        <fullName evidence="7">SET domain-containing protein 6</fullName>
    </alternativeName>
</protein>
<evidence type="ECO:0000313" key="11">
    <source>
        <dbReference type="Proteomes" id="UP001295444"/>
    </source>
</evidence>
<dbReference type="GO" id="GO:0006313">
    <property type="term" value="P:DNA transposition"/>
    <property type="evidence" value="ECO:0007669"/>
    <property type="project" value="InterPro"/>
</dbReference>
<dbReference type="SUPFAM" id="SSF81822">
    <property type="entry name" value="RuBisCo LSMT C-terminal, substrate-binding domain"/>
    <property type="match status" value="1"/>
</dbReference>
<dbReference type="Gene3D" id="1.10.10.10">
    <property type="entry name" value="Winged helix-like DNA-binding domain superfamily/Winged helix DNA-binding domain"/>
    <property type="match status" value="1"/>
</dbReference>
<reference evidence="10" key="1">
    <citation type="submission" date="2022-03" db="EMBL/GenBank/DDBJ databases">
        <authorList>
            <person name="Alioto T."/>
            <person name="Alioto T."/>
            <person name="Gomez Garrido J."/>
        </authorList>
    </citation>
    <scope>NUCLEOTIDE SEQUENCE</scope>
</reference>
<dbReference type="Gene3D" id="3.90.1410.10">
    <property type="entry name" value="set domain protein methyltransferase, domain 1"/>
    <property type="match status" value="1"/>
</dbReference>
<organism evidence="10 11">
    <name type="scientific">Pelobates cultripes</name>
    <name type="common">Western spadefoot toad</name>
    <dbReference type="NCBI Taxonomy" id="61616"/>
    <lineage>
        <taxon>Eukaryota</taxon>
        <taxon>Metazoa</taxon>
        <taxon>Chordata</taxon>
        <taxon>Craniata</taxon>
        <taxon>Vertebrata</taxon>
        <taxon>Euteleostomi</taxon>
        <taxon>Amphibia</taxon>
        <taxon>Batrachia</taxon>
        <taxon>Anura</taxon>
        <taxon>Pelobatoidea</taxon>
        <taxon>Pelobatidae</taxon>
        <taxon>Pelobates</taxon>
    </lineage>
</organism>
<dbReference type="Proteomes" id="UP001295444">
    <property type="component" value="Chromosome 12"/>
</dbReference>
<keyword evidence="5" id="KW-0949">S-adenosyl-L-methionine</keyword>
<dbReference type="InterPro" id="IPR046341">
    <property type="entry name" value="SET_dom_sf"/>
</dbReference>
<dbReference type="GO" id="GO:0032259">
    <property type="term" value="P:methylation"/>
    <property type="evidence" value="ECO:0007669"/>
    <property type="project" value="UniProtKB-KW"/>
</dbReference>
<dbReference type="GO" id="GO:0005634">
    <property type="term" value="C:nucleus"/>
    <property type="evidence" value="ECO:0007669"/>
    <property type="project" value="UniProtKB-SubCell"/>
</dbReference>
<dbReference type="AlphaFoldDB" id="A0AAD1TCA6"/>
<dbReference type="Pfam" id="PF01498">
    <property type="entry name" value="HTH_Tnp_Tc3_2"/>
    <property type="match status" value="1"/>
</dbReference>
<evidence type="ECO:0000256" key="2">
    <source>
        <dbReference type="ARBA" id="ARBA00016973"/>
    </source>
</evidence>
<comment type="subcellular location">
    <subcellularLocation>
        <location evidence="1">Nucleus</location>
    </subcellularLocation>
</comment>
<dbReference type="PANTHER" id="PTHR13271">
    <property type="entry name" value="UNCHARACTERIZED PUTATIVE METHYLTRANSFERASE"/>
    <property type="match status" value="1"/>
</dbReference>
<dbReference type="SUPFAM" id="SSF46689">
    <property type="entry name" value="Homeodomain-like"/>
    <property type="match status" value="1"/>
</dbReference>
<dbReference type="InterPro" id="IPR015353">
    <property type="entry name" value="Rubisco_LSMT_subst-bd"/>
</dbReference>
<sequence length="574" mass="65499">MEPRTKKRKSKEVSMPVKEAIMELRNHKKSTIRDIAKTLGVSKSTVLYIVKKQERTGGLSNSKRSGRPRKTTVMDDQKMFAILEKNPSSTVEQIKITLQNVGIEVSESTIKRRLHQQKIRGFTSAYRPMVCEETNPMGNTLPVTNFLGWCEEMGLELSPKVYISSEGTVAQYGMMAREDILVGEVLFSIPRSALLSQNTTRVHDLLLKEQETLASPSGWVPLLIALMYEATDSGSPWAPYFGLWPVLDPPDLPMFWSDKEKTTLLQGTGVSEAVKKDLENMEQEYESIVLPFIQRHPHLFNPEEHSLDLYKRLVAFVMAYSFQESLEEEEEDSGKEDNPPMMVPVADLLNHVAQHNAHLEFTPDYLRMITTRPVQAGQELFNTYGQMANWQLLHMYGFTEPHPQNSNDTADIQMTTLRKAALYAATSEDGCARVQERWDLLCDMEMVGEEGAFVFGCEEVMTDEELRTCLKVLCMSAEEFAEYKENEGWEEDEDDDDEQTLIMEDLSRLPAPWRQLLHASTILTLKDFASDLDSDHAMITNAATYAKLSVRERHALQVRYGQKRILHRILELTN</sequence>
<proteinExistence type="predicted"/>
<gene>
    <name evidence="10" type="ORF">PECUL_23A008572</name>
</gene>
<dbReference type="CDD" id="cd19178">
    <property type="entry name" value="SET_SETD6"/>
    <property type="match status" value="1"/>
</dbReference>
<evidence type="ECO:0000256" key="6">
    <source>
        <dbReference type="ARBA" id="ARBA00023242"/>
    </source>
</evidence>
<evidence type="ECO:0000256" key="8">
    <source>
        <dbReference type="ARBA" id="ARBA00073248"/>
    </source>
</evidence>